<feature type="active site" evidence="4">
    <location>
        <position position="250"/>
    </location>
</feature>
<dbReference type="InterPro" id="IPR016160">
    <property type="entry name" value="Ald_DH_CS_CYS"/>
</dbReference>
<evidence type="ECO:0000256" key="5">
    <source>
        <dbReference type="RuleBase" id="RU003345"/>
    </source>
</evidence>
<evidence type="ECO:0000256" key="4">
    <source>
        <dbReference type="PROSITE-ProRule" id="PRU10007"/>
    </source>
</evidence>
<sequence length="493" mass="53127">MTRIHSAIIDGESIDGTGDPVPVVDPATEEVLAEIPDAGDALVDRTVASARAAFERGEWRDMSVAGRQQVLRDCADAVEAAADEIADLECANTGIPYSQVRDRQVGRAANNFRFFADYIGQMTAELYEQDPNYLTYVRREPVGVAALISPWNSPITLGSMKVASAIAFGNSCVLKPAEQAPLALSRLVEVIQSAGLPQGVVNLLNGNGATTGDRLVRHPDIDCVSFTGGTETGRRIMATAGENLKPSIMELGGKSANIIFEDADFEQALDGALIGIFTNNGQQCLAGSRILVQRSIAGRFLDAFVERARAIRVGSPRDAATEVGPLASRRHYEHVMSFVPETDKDGAKLLTGGKRADGFDRGFYFDPTIALVESNEDRLCQDEIFGPFASVMVFDTVEEAYAIANRSRFGLVGYVWSQNIATVMEAQEKISAGTIWCNTPMMRELRAPFGGFRESGVGAEGGQAAEAFYMHQKTVSIPRKPLSLTKLGMGDAE</sequence>
<evidence type="ECO:0000313" key="8">
    <source>
        <dbReference type="Proteomes" id="UP000256310"/>
    </source>
</evidence>
<evidence type="ECO:0000256" key="2">
    <source>
        <dbReference type="ARBA" id="ARBA00023002"/>
    </source>
</evidence>
<comment type="similarity">
    <text evidence="1 5">Belongs to the aldehyde dehydrogenase family.</text>
</comment>
<dbReference type="CDD" id="cd07093">
    <property type="entry name" value="ALDH_F8_HMSADH"/>
    <property type="match status" value="1"/>
</dbReference>
<dbReference type="FunFam" id="3.40.309.10:FF:000012">
    <property type="entry name" value="Betaine aldehyde dehydrogenase"/>
    <property type="match status" value="1"/>
</dbReference>
<evidence type="ECO:0000256" key="3">
    <source>
        <dbReference type="ARBA" id="ARBA00023027"/>
    </source>
</evidence>
<keyword evidence="3" id="KW-0520">NAD</keyword>
<dbReference type="PANTHER" id="PTHR43720:SF2">
    <property type="entry name" value="2-AMINOMUCONIC SEMIALDEHYDE DEHYDROGENASE"/>
    <property type="match status" value="1"/>
</dbReference>
<dbReference type="GO" id="GO:0016620">
    <property type="term" value="F:oxidoreductase activity, acting on the aldehyde or oxo group of donors, NAD or NADP as acceptor"/>
    <property type="evidence" value="ECO:0007669"/>
    <property type="project" value="InterPro"/>
</dbReference>
<evidence type="ECO:0000259" key="6">
    <source>
        <dbReference type="Pfam" id="PF00171"/>
    </source>
</evidence>
<dbReference type="SUPFAM" id="SSF53720">
    <property type="entry name" value="ALDH-like"/>
    <property type="match status" value="1"/>
</dbReference>
<reference evidence="7 8" key="1">
    <citation type="submission" date="2018-07" db="EMBL/GenBank/DDBJ databases">
        <title>Genomic Encyclopedia of Type Strains, Phase IV (KMG-IV): sequencing the most valuable type-strain genomes for metagenomic binning, comparative biology and taxonomic classification.</title>
        <authorList>
            <person name="Goeker M."/>
        </authorList>
    </citation>
    <scope>NUCLEOTIDE SEQUENCE [LARGE SCALE GENOMIC DNA]</scope>
    <source>
        <strain evidence="7 8">DSM 26725</strain>
    </source>
</reference>
<dbReference type="Pfam" id="PF00171">
    <property type="entry name" value="Aldedh"/>
    <property type="match status" value="1"/>
</dbReference>
<dbReference type="PROSITE" id="PS00687">
    <property type="entry name" value="ALDEHYDE_DEHYDR_GLU"/>
    <property type="match status" value="1"/>
</dbReference>
<dbReference type="Gene3D" id="3.40.605.10">
    <property type="entry name" value="Aldehyde Dehydrogenase, Chain A, domain 1"/>
    <property type="match status" value="1"/>
</dbReference>
<dbReference type="InterPro" id="IPR015590">
    <property type="entry name" value="Aldehyde_DH_dom"/>
</dbReference>
<dbReference type="Proteomes" id="UP000256310">
    <property type="component" value="Unassembled WGS sequence"/>
</dbReference>
<dbReference type="PANTHER" id="PTHR43720">
    <property type="entry name" value="2-AMINOMUCONIC SEMIALDEHYDE DEHYDROGENASE"/>
    <property type="match status" value="1"/>
</dbReference>
<dbReference type="FunFam" id="3.40.605.10:FF:000007">
    <property type="entry name" value="NAD/NADP-dependent betaine aldehyde dehydrogenase"/>
    <property type="match status" value="1"/>
</dbReference>
<dbReference type="InterPro" id="IPR016163">
    <property type="entry name" value="Ald_DH_C"/>
</dbReference>
<evidence type="ECO:0000256" key="1">
    <source>
        <dbReference type="ARBA" id="ARBA00009986"/>
    </source>
</evidence>
<organism evidence="7 8">
    <name type="scientific">Parasphingopyxis lamellibrachiae</name>
    <dbReference type="NCBI Taxonomy" id="680125"/>
    <lineage>
        <taxon>Bacteria</taxon>
        <taxon>Pseudomonadati</taxon>
        <taxon>Pseudomonadota</taxon>
        <taxon>Alphaproteobacteria</taxon>
        <taxon>Sphingomonadales</taxon>
        <taxon>Sphingomonadaceae</taxon>
        <taxon>Parasphingopyxis</taxon>
    </lineage>
</organism>
<keyword evidence="8" id="KW-1185">Reference proteome</keyword>
<comment type="caution">
    <text evidence="7">The sequence shown here is derived from an EMBL/GenBank/DDBJ whole genome shotgun (WGS) entry which is preliminary data.</text>
</comment>
<protein>
    <submittedName>
        <fullName evidence="7">5-carboxymethyl-2-hydroxymuconic-semialdehyde dehydrogenase/aminomuconate-semialdehyde/2-hydroxymuconate-6-semialdehyde dehydrogenase</fullName>
    </submittedName>
</protein>
<dbReference type="InterPro" id="IPR016162">
    <property type="entry name" value="Ald_DH_N"/>
</dbReference>
<dbReference type="PROSITE" id="PS00070">
    <property type="entry name" value="ALDEHYDE_DEHYDR_CYS"/>
    <property type="match status" value="1"/>
</dbReference>
<evidence type="ECO:0000313" key="7">
    <source>
        <dbReference type="EMBL" id="RED16785.1"/>
    </source>
</evidence>
<keyword evidence="2 5" id="KW-0560">Oxidoreductase</keyword>
<gene>
    <name evidence="7" type="ORF">DFR46_1815</name>
</gene>
<dbReference type="OrthoDB" id="9802947at2"/>
<dbReference type="RefSeq" id="WP_116236158.1">
    <property type="nucleotide sequence ID" value="NZ_QRDP01000004.1"/>
</dbReference>
<name>A0A3D9FG41_9SPHN</name>
<dbReference type="EMBL" id="QRDP01000004">
    <property type="protein sequence ID" value="RED16785.1"/>
    <property type="molecule type" value="Genomic_DNA"/>
</dbReference>
<accession>A0A3D9FG41</accession>
<proteinExistence type="inferred from homology"/>
<feature type="domain" description="Aldehyde dehydrogenase" evidence="6">
    <location>
        <begin position="18"/>
        <end position="475"/>
    </location>
</feature>
<dbReference type="InterPro" id="IPR016161">
    <property type="entry name" value="Ald_DH/histidinol_DH"/>
</dbReference>
<dbReference type="AlphaFoldDB" id="A0A3D9FG41"/>
<dbReference type="Gene3D" id="3.40.309.10">
    <property type="entry name" value="Aldehyde Dehydrogenase, Chain A, domain 2"/>
    <property type="match status" value="1"/>
</dbReference>
<dbReference type="InterPro" id="IPR029510">
    <property type="entry name" value="Ald_DH_CS_GLU"/>
</dbReference>